<accession>A0A4U0TSU0</accession>
<dbReference type="AlphaFoldDB" id="A0A4U0TSU0"/>
<evidence type="ECO:0000256" key="3">
    <source>
        <dbReference type="SAM" id="MobiDB-lite"/>
    </source>
</evidence>
<dbReference type="GO" id="GO:0008623">
    <property type="term" value="C:CHRAC"/>
    <property type="evidence" value="ECO:0007669"/>
    <property type="project" value="TreeGrafter"/>
</dbReference>
<feature type="domain" description="Transcription factor CBF/NF-Y/archaeal histone" evidence="4">
    <location>
        <begin position="20"/>
        <end position="84"/>
    </location>
</feature>
<dbReference type="InterPro" id="IPR009072">
    <property type="entry name" value="Histone-fold"/>
</dbReference>
<evidence type="ECO:0000259" key="4">
    <source>
        <dbReference type="Pfam" id="PF00808"/>
    </source>
</evidence>
<organism evidence="5 6">
    <name type="scientific">Salinomyces thailandicus</name>
    <dbReference type="NCBI Taxonomy" id="706561"/>
    <lineage>
        <taxon>Eukaryota</taxon>
        <taxon>Fungi</taxon>
        <taxon>Dikarya</taxon>
        <taxon>Ascomycota</taxon>
        <taxon>Pezizomycotina</taxon>
        <taxon>Dothideomycetes</taxon>
        <taxon>Dothideomycetidae</taxon>
        <taxon>Mycosphaerellales</taxon>
        <taxon>Teratosphaeriaceae</taxon>
        <taxon>Salinomyces</taxon>
    </lineage>
</organism>
<proteinExistence type="predicted"/>
<feature type="compositionally biased region" description="Polar residues" evidence="3">
    <location>
        <begin position="122"/>
        <end position="132"/>
    </location>
</feature>
<evidence type="ECO:0000256" key="1">
    <source>
        <dbReference type="ARBA" id="ARBA00004123"/>
    </source>
</evidence>
<dbReference type="GO" id="GO:0046982">
    <property type="term" value="F:protein heterodimerization activity"/>
    <property type="evidence" value="ECO:0007669"/>
    <property type="project" value="InterPro"/>
</dbReference>
<comment type="subcellular location">
    <subcellularLocation>
        <location evidence="1">Nucleus</location>
    </subcellularLocation>
</comment>
<sequence>MPYNNTPIAPSGEITGTVALPLARVKKIILADDDISACSTNAAFVITVATEMFLQHMVEQSFNIVKSERKPRRNIQYKDVASAVARVENLEFLTDVVPKTMTFKQLKQKQAKEAANLAPHTNGASSKGQGTLDTHLGSGVREAQATNGASHDDAMDVDDGEDDEEGTDDPADEEGESEATQSPEPVSSKPGEDREMESEGS</sequence>
<protein>
    <recommendedName>
        <fullName evidence="4">Transcription factor CBF/NF-Y/archaeal histone domain-containing protein</fullName>
    </recommendedName>
</protein>
<dbReference type="Proteomes" id="UP000308549">
    <property type="component" value="Unassembled WGS sequence"/>
</dbReference>
<dbReference type="InterPro" id="IPR050568">
    <property type="entry name" value="Transcr_DNA_Rep_Reg"/>
</dbReference>
<dbReference type="PANTHER" id="PTHR10252:SF54">
    <property type="entry name" value="CHROMATIN ACCESSIBILITY COMPLEX PROTEIN 1"/>
    <property type="match status" value="1"/>
</dbReference>
<dbReference type="OrthoDB" id="636685at2759"/>
<name>A0A4U0TSU0_9PEZI</name>
<gene>
    <name evidence="5" type="ORF">B0A50_05922</name>
</gene>
<comment type="caution">
    <text evidence="5">The sequence shown here is derived from an EMBL/GenBank/DDBJ whole genome shotgun (WGS) entry which is preliminary data.</text>
</comment>
<dbReference type="Gene3D" id="1.10.20.10">
    <property type="entry name" value="Histone, subunit A"/>
    <property type="match status" value="1"/>
</dbReference>
<dbReference type="CDD" id="cd23645">
    <property type="entry name" value="HFD_Dpb3-like"/>
    <property type="match status" value="1"/>
</dbReference>
<evidence type="ECO:0000313" key="5">
    <source>
        <dbReference type="EMBL" id="TKA25224.1"/>
    </source>
</evidence>
<evidence type="ECO:0000256" key="2">
    <source>
        <dbReference type="ARBA" id="ARBA00023242"/>
    </source>
</evidence>
<dbReference type="GO" id="GO:0006261">
    <property type="term" value="P:DNA-templated DNA replication"/>
    <property type="evidence" value="ECO:0007669"/>
    <property type="project" value="TreeGrafter"/>
</dbReference>
<dbReference type="SUPFAM" id="SSF47113">
    <property type="entry name" value="Histone-fold"/>
    <property type="match status" value="1"/>
</dbReference>
<evidence type="ECO:0000313" key="6">
    <source>
        <dbReference type="Proteomes" id="UP000308549"/>
    </source>
</evidence>
<feature type="region of interest" description="Disordered" evidence="3">
    <location>
        <begin position="112"/>
        <end position="201"/>
    </location>
</feature>
<dbReference type="EMBL" id="NAJL01000037">
    <property type="protein sequence ID" value="TKA25224.1"/>
    <property type="molecule type" value="Genomic_DNA"/>
</dbReference>
<dbReference type="InterPro" id="IPR003958">
    <property type="entry name" value="CBFA_NFYB_domain"/>
</dbReference>
<dbReference type="Pfam" id="PF00808">
    <property type="entry name" value="CBFD_NFYB_HMF"/>
    <property type="match status" value="1"/>
</dbReference>
<feature type="compositionally biased region" description="Acidic residues" evidence="3">
    <location>
        <begin position="155"/>
        <end position="177"/>
    </location>
</feature>
<keyword evidence="6" id="KW-1185">Reference proteome</keyword>
<reference evidence="5 6" key="1">
    <citation type="submission" date="2017-03" db="EMBL/GenBank/DDBJ databases">
        <title>Genomes of endolithic fungi from Antarctica.</title>
        <authorList>
            <person name="Coleine C."/>
            <person name="Masonjones S."/>
            <person name="Stajich J.E."/>
        </authorList>
    </citation>
    <scope>NUCLEOTIDE SEQUENCE [LARGE SCALE GENOMIC DNA]</scope>
    <source>
        <strain evidence="5 6">CCFEE 6315</strain>
    </source>
</reference>
<keyword evidence="2" id="KW-0539">Nucleus</keyword>
<dbReference type="PANTHER" id="PTHR10252">
    <property type="entry name" value="HISTONE-LIKE TRANSCRIPTION FACTOR CCAAT-RELATED"/>
    <property type="match status" value="1"/>
</dbReference>